<proteinExistence type="predicted"/>
<keyword evidence="1" id="KW-1133">Transmembrane helix</keyword>
<evidence type="ECO:0000313" key="3">
    <source>
        <dbReference type="Proteomes" id="UP000618460"/>
    </source>
</evidence>
<dbReference type="AlphaFoldDB" id="A0A917TPB5"/>
<sequence>MALTLILIIITILCGSAVYKEFKSQNIFGVSLTGLSTILFGFLSVTTII</sequence>
<dbReference type="Proteomes" id="UP000618460">
    <property type="component" value="Unassembled WGS sequence"/>
</dbReference>
<accession>A0A917TPB5</accession>
<dbReference type="EMBL" id="BMLG01000007">
    <property type="protein sequence ID" value="GGM31589.1"/>
    <property type="molecule type" value="Genomic_DNA"/>
</dbReference>
<name>A0A917TPB5_9BACI</name>
<dbReference type="OrthoDB" id="2355718at2"/>
<reference evidence="2" key="1">
    <citation type="journal article" date="2014" name="Int. J. Syst. Evol. Microbiol.">
        <title>Complete genome sequence of Corynebacterium casei LMG S-19264T (=DSM 44701T), isolated from a smear-ripened cheese.</title>
        <authorList>
            <consortium name="US DOE Joint Genome Institute (JGI-PGF)"/>
            <person name="Walter F."/>
            <person name="Albersmeier A."/>
            <person name="Kalinowski J."/>
            <person name="Ruckert C."/>
        </authorList>
    </citation>
    <scope>NUCLEOTIDE SEQUENCE</scope>
    <source>
        <strain evidence="2">CGMCC 1.6333</strain>
    </source>
</reference>
<feature type="transmembrane region" description="Helical" evidence="1">
    <location>
        <begin position="27"/>
        <end position="48"/>
    </location>
</feature>
<protein>
    <recommendedName>
        <fullName evidence="4">DUF2759 domain-containing protein</fullName>
    </recommendedName>
</protein>
<keyword evidence="1" id="KW-0472">Membrane</keyword>
<keyword evidence="1" id="KW-0812">Transmembrane</keyword>
<organism evidence="2 3">
    <name type="scientific">Paraliobacillus quinghaiensis</name>
    <dbReference type="NCBI Taxonomy" id="470815"/>
    <lineage>
        <taxon>Bacteria</taxon>
        <taxon>Bacillati</taxon>
        <taxon>Bacillota</taxon>
        <taxon>Bacilli</taxon>
        <taxon>Bacillales</taxon>
        <taxon>Bacillaceae</taxon>
        <taxon>Paraliobacillus</taxon>
    </lineage>
</organism>
<dbReference type="Pfam" id="PF10958">
    <property type="entry name" value="DUF2759"/>
    <property type="match status" value="1"/>
</dbReference>
<keyword evidence="3" id="KW-1185">Reference proteome</keyword>
<evidence type="ECO:0000313" key="2">
    <source>
        <dbReference type="EMBL" id="GGM31589.1"/>
    </source>
</evidence>
<evidence type="ECO:0008006" key="4">
    <source>
        <dbReference type="Google" id="ProtNLM"/>
    </source>
</evidence>
<reference evidence="2" key="2">
    <citation type="submission" date="2020-09" db="EMBL/GenBank/DDBJ databases">
        <authorList>
            <person name="Sun Q."/>
            <person name="Zhou Y."/>
        </authorList>
    </citation>
    <scope>NUCLEOTIDE SEQUENCE</scope>
    <source>
        <strain evidence="2">CGMCC 1.6333</strain>
    </source>
</reference>
<evidence type="ECO:0000256" key="1">
    <source>
        <dbReference type="SAM" id="Phobius"/>
    </source>
</evidence>
<dbReference type="RefSeq" id="WP_117154324.1">
    <property type="nucleotide sequence ID" value="NZ_BMLG01000007.1"/>
</dbReference>
<gene>
    <name evidence="2" type="ORF">GCM10011351_17220</name>
</gene>
<comment type="caution">
    <text evidence="2">The sequence shown here is derived from an EMBL/GenBank/DDBJ whole genome shotgun (WGS) entry which is preliminary data.</text>
</comment>
<dbReference type="InterPro" id="IPR024490">
    <property type="entry name" value="DUF2759"/>
</dbReference>